<accession>A0A2T6ZSQ5</accession>
<evidence type="ECO:0000256" key="1">
    <source>
        <dbReference type="SAM" id="MobiDB-lite"/>
    </source>
</evidence>
<dbReference type="EMBL" id="NESQ01000117">
    <property type="protein sequence ID" value="PUU78529.1"/>
    <property type="molecule type" value="Genomic_DNA"/>
</dbReference>
<comment type="caution">
    <text evidence="2">The sequence shown here is derived from an EMBL/GenBank/DDBJ whole genome shotgun (WGS) entry which is preliminary data.</text>
</comment>
<dbReference type="Proteomes" id="UP000244722">
    <property type="component" value="Unassembled WGS sequence"/>
</dbReference>
<sequence length="477" mass="53897">MLMLTMLGGMMRNARGGVWATVYARTRGGAAAKNLSPLFGISGRSKTLLNIMALGVRFRIAILSCRVSLRGAVLARGFASCPFLMRLNEPLPQFKPTINPELGERLAKFRQELVIPPHLLREHKQLIRKKRNHEKLLSKPFFVEIANEKVQLLPNTRVPGNLGAREVTNMINAMSDPREIDNILPFLLGLRQAGVPLSEGHKQKILRTCNLKGRVDLITRIVKNVKKYNFYLTKPIARECMRSTLVEQAVPDKHFSTRAVQHANDFMRLFVNTAIKANPAERLKRDPVVIGTALGVFADHCLYYNDRADFEGETEKLCRLLKDGCWDQVEWECSVPTKHTHIIMKRKKHVHNLLKAIVDYTPVLEGLLGAKAILIGDLYPWLSEQSERLAERIAEWKQHVASEEDIMSSSPKLSISHYRAAAELVRQREEKKKAGELFEEASEEGADEGAVEGEEAVDDDGLTEAQKRELEELERGM</sequence>
<reference evidence="2 3" key="1">
    <citation type="submission" date="2017-04" db="EMBL/GenBank/DDBJ databases">
        <title>Draft genome sequence of Tuber borchii Vittad., a whitish edible truffle.</title>
        <authorList>
            <consortium name="DOE Joint Genome Institute"/>
            <person name="Murat C."/>
            <person name="Kuo A."/>
            <person name="Barry K.W."/>
            <person name="Clum A."/>
            <person name="Dockter R.B."/>
            <person name="Fauchery L."/>
            <person name="Iotti M."/>
            <person name="Kohler A."/>
            <person name="Labutti K."/>
            <person name="Lindquist E.A."/>
            <person name="Lipzen A."/>
            <person name="Ohm R.A."/>
            <person name="Wang M."/>
            <person name="Grigoriev I.V."/>
            <person name="Zambonelli A."/>
            <person name="Martin F.M."/>
        </authorList>
    </citation>
    <scope>NUCLEOTIDE SEQUENCE [LARGE SCALE GENOMIC DNA]</scope>
    <source>
        <strain evidence="2 3">Tbo3840</strain>
    </source>
</reference>
<protein>
    <submittedName>
        <fullName evidence="2">Uncharacterized protein</fullName>
    </submittedName>
</protein>
<dbReference type="OrthoDB" id="5405126at2759"/>
<gene>
    <name evidence="2" type="ORF">B9Z19DRAFT_1193269</name>
</gene>
<evidence type="ECO:0000313" key="2">
    <source>
        <dbReference type="EMBL" id="PUU78529.1"/>
    </source>
</evidence>
<evidence type="ECO:0000313" key="3">
    <source>
        <dbReference type="Proteomes" id="UP000244722"/>
    </source>
</evidence>
<keyword evidence="3" id="KW-1185">Reference proteome</keyword>
<feature type="compositionally biased region" description="Acidic residues" evidence="1">
    <location>
        <begin position="437"/>
        <end position="462"/>
    </location>
</feature>
<dbReference type="STRING" id="42251.A0A2T6ZSQ5"/>
<organism evidence="2 3">
    <name type="scientific">Tuber borchii</name>
    <name type="common">White truffle</name>
    <dbReference type="NCBI Taxonomy" id="42251"/>
    <lineage>
        <taxon>Eukaryota</taxon>
        <taxon>Fungi</taxon>
        <taxon>Dikarya</taxon>
        <taxon>Ascomycota</taxon>
        <taxon>Pezizomycotina</taxon>
        <taxon>Pezizomycetes</taxon>
        <taxon>Pezizales</taxon>
        <taxon>Tuberaceae</taxon>
        <taxon>Tuber</taxon>
    </lineage>
</organism>
<dbReference type="AlphaFoldDB" id="A0A2T6ZSQ5"/>
<name>A0A2T6ZSQ5_TUBBO</name>
<feature type="region of interest" description="Disordered" evidence="1">
    <location>
        <begin position="432"/>
        <end position="477"/>
    </location>
</feature>
<proteinExistence type="predicted"/>
<feature type="compositionally biased region" description="Basic and acidic residues" evidence="1">
    <location>
        <begin position="465"/>
        <end position="477"/>
    </location>
</feature>